<comment type="similarity">
    <text evidence="1">Belongs to the universal stress protein A family.</text>
</comment>
<dbReference type="PANTHER" id="PTHR46268:SF6">
    <property type="entry name" value="UNIVERSAL STRESS PROTEIN UP12"/>
    <property type="match status" value="1"/>
</dbReference>
<evidence type="ECO:0000313" key="4">
    <source>
        <dbReference type="Proteomes" id="UP000531594"/>
    </source>
</evidence>
<dbReference type="AlphaFoldDB" id="A0A7X0HNZ6"/>
<dbReference type="SUPFAM" id="SSF52402">
    <property type="entry name" value="Adenine nucleotide alpha hydrolases-like"/>
    <property type="match status" value="1"/>
</dbReference>
<dbReference type="InterPro" id="IPR006016">
    <property type="entry name" value="UspA"/>
</dbReference>
<reference evidence="3 4" key="1">
    <citation type="submission" date="2020-08" db="EMBL/GenBank/DDBJ databases">
        <title>Genomic Encyclopedia of Type Strains, Phase IV (KMG-IV): sequencing the most valuable type-strain genomes for metagenomic binning, comparative biology and taxonomic classification.</title>
        <authorList>
            <person name="Goeker M."/>
        </authorList>
    </citation>
    <scope>NUCLEOTIDE SEQUENCE [LARGE SCALE GENOMIC DNA]</scope>
    <source>
        <strain evidence="3 4">DSM 5391</strain>
    </source>
</reference>
<proteinExistence type="inferred from homology"/>
<sequence>MLFSNILVPYDGSTLASASLDKAIQFAKLDPAVKITVIHVAPVSPKPAHTPNDLYIRYKAAVEEDAFKVVETVKTKLEEIPNSTEVMVKLGSPAYVILQYAKELECDCIIMGSRGLSGFKEYLGSVSHTITQQSPVPVLLMK</sequence>
<gene>
    <name evidence="3" type="ORF">HNR53_000915</name>
</gene>
<evidence type="ECO:0000256" key="1">
    <source>
        <dbReference type="ARBA" id="ARBA00008791"/>
    </source>
</evidence>
<dbReference type="InterPro" id="IPR006015">
    <property type="entry name" value="Universal_stress_UspA"/>
</dbReference>
<protein>
    <submittedName>
        <fullName evidence="3">Nucleotide-binding universal stress UspA family protein</fullName>
    </submittedName>
</protein>
<dbReference type="Pfam" id="PF00582">
    <property type="entry name" value="Usp"/>
    <property type="match status" value="1"/>
</dbReference>
<dbReference type="EMBL" id="JACHGK010000002">
    <property type="protein sequence ID" value="MBB6444307.1"/>
    <property type="molecule type" value="Genomic_DNA"/>
</dbReference>
<dbReference type="Gene3D" id="3.40.50.620">
    <property type="entry name" value="HUPs"/>
    <property type="match status" value="1"/>
</dbReference>
<evidence type="ECO:0000259" key="2">
    <source>
        <dbReference type="Pfam" id="PF00582"/>
    </source>
</evidence>
<dbReference type="Proteomes" id="UP000531594">
    <property type="component" value="Unassembled WGS sequence"/>
</dbReference>
<dbReference type="PANTHER" id="PTHR46268">
    <property type="entry name" value="STRESS RESPONSE PROTEIN NHAX"/>
    <property type="match status" value="1"/>
</dbReference>
<evidence type="ECO:0000313" key="3">
    <source>
        <dbReference type="EMBL" id="MBB6444307.1"/>
    </source>
</evidence>
<keyword evidence="4" id="KW-1185">Reference proteome</keyword>
<dbReference type="PRINTS" id="PR01438">
    <property type="entry name" value="UNVRSLSTRESS"/>
</dbReference>
<accession>A0A7X0HNZ6</accession>
<dbReference type="RefSeq" id="WP_184523254.1">
    <property type="nucleotide sequence ID" value="NZ_JACHGK010000002.1"/>
</dbReference>
<dbReference type="CDD" id="cd00293">
    <property type="entry name" value="USP-like"/>
    <property type="match status" value="1"/>
</dbReference>
<feature type="domain" description="UspA" evidence="2">
    <location>
        <begin position="3"/>
        <end position="141"/>
    </location>
</feature>
<dbReference type="InterPro" id="IPR014729">
    <property type="entry name" value="Rossmann-like_a/b/a_fold"/>
</dbReference>
<organism evidence="3 4">
    <name type="scientific">Bacillus benzoevorans</name>
    <dbReference type="NCBI Taxonomy" id="1456"/>
    <lineage>
        <taxon>Bacteria</taxon>
        <taxon>Bacillati</taxon>
        <taxon>Bacillota</taxon>
        <taxon>Bacilli</taxon>
        <taxon>Bacillales</taxon>
        <taxon>Bacillaceae</taxon>
        <taxon>Bacillus</taxon>
    </lineage>
</organism>
<comment type="caution">
    <text evidence="3">The sequence shown here is derived from an EMBL/GenBank/DDBJ whole genome shotgun (WGS) entry which is preliminary data.</text>
</comment>
<name>A0A7X0HNZ6_9BACI</name>